<dbReference type="InParanoid" id="A0A7X0MZF9"/>
<keyword evidence="1 4" id="KW-0378">Hydrolase</keyword>
<feature type="short sequence motif" description="DGA/G" evidence="4">
    <location>
        <begin position="207"/>
        <end position="209"/>
    </location>
</feature>
<evidence type="ECO:0000256" key="4">
    <source>
        <dbReference type="PROSITE-ProRule" id="PRU01161"/>
    </source>
</evidence>
<dbReference type="SUPFAM" id="SSF52151">
    <property type="entry name" value="FabD/lysophospholipase-like"/>
    <property type="match status" value="1"/>
</dbReference>
<dbReference type="GO" id="GO:0016787">
    <property type="term" value="F:hydrolase activity"/>
    <property type="evidence" value="ECO:0007669"/>
    <property type="project" value="UniProtKB-UniRule"/>
</dbReference>
<evidence type="ECO:0000256" key="2">
    <source>
        <dbReference type="ARBA" id="ARBA00022963"/>
    </source>
</evidence>
<feature type="active site" description="Nucleophile" evidence="4">
    <location>
        <position position="42"/>
    </location>
</feature>
<reference evidence="7 8" key="1">
    <citation type="submission" date="2020-08" db="EMBL/GenBank/DDBJ databases">
        <title>Genomic Encyclopedia of Type Strains, Phase IV (KMG-IV): sequencing the most valuable type-strain genomes for metagenomic binning, comparative biology and taxonomic classification.</title>
        <authorList>
            <person name="Goeker M."/>
        </authorList>
    </citation>
    <scope>NUCLEOTIDE SEQUENCE [LARGE SCALE GENOMIC DNA]</scope>
    <source>
        <strain evidence="7 8">DSM 22368</strain>
    </source>
</reference>
<dbReference type="CDD" id="cd07209">
    <property type="entry name" value="Pat_hypo_Ecoli_Z1214_like"/>
    <property type="match status" value="1"/>
</dbReference>
<feature type="domain" description="PNPLA" evidence="6">
    <location>
        <begin position="5"/>
        <end position="220"/>
    </location>
</feature>
<feature type="active site" description="Proton acceptor" evidence="4">
    <location>
        <position position="207"/>
    </location>
</feature>
<comment type="caution">
    <text evidence="7">The sequence shown here is derived from an EMBL/GenBank/DDBJ whole genome shotgun (WGS) entry which is preliminary data.</text>
</comment>
<sequence>MKNALILSGGGARAAYQIGVLKALKEIVPTEQNPFPVICGTSAGAINAVSLASRCDNFSFAVDNLENFWGNLTADHVFKSGLWDVSKGGLSLMGSLFNRGVGVSKPVSLLDNSPLRDFLSKAIQFQQIPDMLNNGSLEALAITAMGYSTGESVSFYQTKAEHPNIREWRRHRRVGRRTDINVDHLMASSAIPTIFPTVKLGEQYFGDGAMRQLAPISPALHLGADRVFIIGVSGNRNTKQWNRKPQPIRHSPSIAQIIGHMFNSAFIDSLEGDIEHLERVNELLLKMSEEERQAEKRLRPIESLVISPSKALDKIAGRKVRYLPPSLKMFFRSTGATASGGGSAAASYLLFCPEYCQELMDLGHQDAMWERDKIEQFFKL</sequence>
<dbReference type="Pfam" id="PF01734">
    <property type="entry name" value="Patatin"/>
    <property type="match status" value="1"/>
</dbReference>
<dbReference type="AlphaFoldDB" id="A0A7X0MZF9"/>
<feature type="short sequence motif" description="GXSXG" evidence="4">
    <location>
        <begin position="40"/>
        <end position="44"/>
    </location>
</feature>
<keyword evidence="8" id="KW-1185">Reference proteome</keyword>
<gene>
    <name evidence="7" type="ORF">HNR48_003414</name>
</gene>
<comment type="caution">
    <text evidence="4">Lacks conserved residue(s) required for the propagation of feature annotation.</text>
</comment>
<accession>A0A7X0MZF9</accession>
<dbReference type="GO" id="GO:0016042">
    <property type="term" value="P:lipid catabolic process"/>
    <property type="evidence" value="ECO:0007669"/>
    <property type="project" value="UniProtKB-UniRule"/>
</dbReference>
<dbReference type="PROSITE" id="PS51635">
    <property type="entry name" value="PNPLA"/>
    <property type="match status" value="1"/>
</dbReference>
<organism evidence="7 8">
    <name type="scientific">Pseudoteredinibacter isoporae</name>
    <dbReference type="NCBI Taxonomy" id="570281"/>
    <lineage>
        <taxon>Bacteria</taxon>
        <taxon>Pseudomonadati</taxon>
        <taxon>Pseudomonadota</taxon>
        <taxon>Gammaproteobacteria</taxon>
        <taxon>Cellvibrionales</taxon>
        <taxon>Cellvibrionaceae</taxon>
        <taxon>Pseudoteredinibacter</taxon>
    </lineage>
</organism>
<evidence type="ECO:0000313" key="8">
    <source>
        <dbReference type="Proteomes" id="UP000528457"/>
    </source>
</evidence>
<dbReference type="RefSeq" id="WP_166843796.1">
    <property type="nucleotide sequence ID" value="NZ_JAAONY010000003.1"/>
</dbReference>
<keyword evidence="3 4" id="KW-0443">Lipid metabolism</keyword>
<dbReference type="Proteomes" id="UP000528457">
    <property type="component" value="Unassembled WGS sequence"/>
</dbReference>
<evidence type="ECO:0000259" key="6">
    <source>
        <dbReference type="PROSITE" id="PS51635"/>
    </source>
</evidence>
<keyword evidence="2 4" id="KW-0442">Lipid degradation</keyword>
<evidence type="ECO:0000313" key="7">
    <source>
        <dbReference type="EMBL" id="MBB6523112.1"/>
    </source>
</evidence>
<dbReference type="PANTHER" id="PTHR14226:SF57">
    <property type="entry name" value="BLR7027 PROTEIN"/>
    <property type="match status" value="1"/>
</dbReference>
<feature type="coiled-coil region" evidence="5">
    <location>
        <begin position="267"/>
        <end position="297"/>
    </location>
</feature>
<protein>
    <submittedName>
        <fullName evidence="7">NTE family protein</fullName>
    </submittedName>
</protein>
<name>A0A7X0MZF9_9GAMM</name>
<dbReference type="Gene3D" id="3.40.1090.10">
    <property type="entry name" value="Cytosolic phospholipase A2 catalytic domain"/>
    <property type="match status" value="1"/>
</dbReference>
<evidence type="ECO:0000256" key="3">
    <source>
        <dbReference type="ARBA" id="ARBA00023098"/>
    </source>
</evidence>
<dbReference type="InterPro" id="IPR050301">
    <property type="entry name" value="NTE"/>
</dbReference>
<dbReference type="EMBL" id="JACHHT010000003">
    <property type="protein sequence ID" value="MBB6523112.1"/>
    <property type="molecule type" value="Genomic_DNA"/>
</dbReference>
<dbReference type="InterPro" id="IPR016035">
    <property type="entry name" value="Acyl_Trfase/lysoPLipase"/>
</dbReference>
<evidence type="ECO:0000256" key="5">
    <source>
        <dbReference type="SAM" id="Coils"/>
    </source>
</evidence>
<keyword evidence="5" id="KW-0175">Coiled coil</keyword>
<evidence type="ECO:0000256" key="1">
    <source>
        <dbReference type="ARBA" id="ARBA00022801"/>
    </source>
</evidence>
<dbReference type="PANTHER" id="PTHR14226">
    <property type="entry name" value="NEUROPATHY TARGET ESTERASE/SWISS CHEESE D.MELANOGASTER"/>
    <property type="match status" value="1"/>
</dbReference>
<proteinExistence type="predicted"/>
<dbReference type="InterPro" id="IPR002641">
    <property type="entry name" value="PNPLA_dom"/>
</dbReference>